<dbReference type="Pfam" id="PF13458">
    <property type="entry name" value="Peripla_BP_6"/>
    <property type="match status" value="1"/>
</dbReference>
<evidence type="ECO:0000259" key="3">
    <source>
        <dbReference type="Pfam" id="PF13458"/>
    </source>
</evidence>
<feature type="domain" description="Leucine-binding protein" evidence="3">
    <location>
        <begin position="3"/>
        <end position="107"/>
    </location>
</feature>
<dbReference type="SUPFAM" id="SSF53822">
    <property type="entry name" value="Periplasmic binding protein-like I"/>
    <property type="match status" value="1"/>
</dbReference>
<accession>A0A5S4FN83</accession>
<evidence type="ECO:0000256" key="1">
    <source>
        <dbReference type="ARBA" id="ARBA00010062"/>
    </source>
</evidence>
<dbReference type="Proteomes" id="UP000309128">
    <property type="component" value="Unassembled WGS sequence"/>
</dbReference>
<evidence type="ECO:0000313" key="5">
    <source>
        <dbReference type="Proteomes" id="UP000309128"/>
    </source>
</evidence>
<comment type="caution">
    <text evidence="4">The sequence shown here is derived from an EMBL/GenBank/DDBJ whole genome shotgun (WGS) entry which is preliminary data.</text>
</comment>
<dbReference type="InterPro" id="IPR028081">
    <property type="entry name" value="Leu-bd"/>
</dbReference>
<name>A0A5S4FN83_9ACTN</name>
<gene>
    <name evidence="4" type="ORF">ETD86_14115</name>
</gene>
<proteinExistence type="inferred from homology"/>
<dbReference type="EMBL" id="VCKY01000039">
    <property type="protein sequence ID" value="TMR21681.1"/>
    <property type="molecule type" value="Genomic_DNA"/>
</dbReference>
<dbReference type="AlphaFoldDB" id="A0A5S4FN83"/>
<keyword evidence="2" id="KW-0732">Signal</keyword>
<evidence type="ECO:0000313" key="4">
    <source>
        <dbReference type="EMBL" id="TMR21681.1"/>
    </source>
</evidence>
<protein>
    <submittedName>
        <fullName evidence="4">Branched-chain amino acid ABC transporter substrate-binding protein</fullName>
    </submittedName>
</protein>
<evidence type="ECO:0000256" key="2">
    <source>
        <dbReference type="ARBA" id="ARBA00022729"/>
    </source>
</evidence>
<dbReference type="InterPro" id="IPR028082">
    <property type="entry name" value="Peripla_BP_I"/>
</dbReference>
<dbReference type="Gene3D" id="3.40.50.2300">
    <property type="match status" value="1"/>
</dbReference>
<keyword evidence="5" id="KW-1185">Reference proteome</keyword>
<organism evidence="4 5">
    <name type="scientific">Nonomuraea turkmeniaca</name>
    <dbReference type="NCBI Taxonomy" id="103838"/>
    <lineage>
        <taxon>Bacteria</taxon>
        <taxon>Bacillati</taxon>
        <taxon>Actinomycetota</taxon>
        <taxon>Actinomycetes</taxon>
        <taxon>Streptosporangiales</taxon>
        <taxon>Streptosporangiaceae</taxon>
        <taxon>Nonomuraea</taxon>
    </lineage>
</organism>
<reference evidence="4 5" key="1">
    <citation type="submission" date="2019-05" db="EMBL/GenBank/DDBJ databases">
        <title>Draft genome sequence of Nonomuraea turkmeniaca DSM 43926.</title>
        <authorList>
            <person name="Saricaoglu S."/>
            <person name="Isik K."/>
        </authorList>
    </citation>
    <scope>NUCLEOTIDE SEQUENCE [LARGE SCALE GENOMIC DNA]</scope>
    <source>
        <strain evidence="4 5">DSM 43926</strain>
    </source>
</reference>
<sequence length="114" mass="11806">PRGVYGVGQWFPGCGGEAAIGVGEREFVEAYRERAGTSPGYPAVQAAATAIIAAHCVAAAGSTERGALWTVAGALETTTLYGTFKIDPRTGAQAGHRTTLTRWETGGPAAIRRE</sequence>
<feature type="non-terminal residue" evidence="4">
    <location>
        <position position="1"/>
    </location>
</feature>
<comment type="similarity">
    <text evidence="1">Belongs to the leucine-binding protein family.</text>
</comment>
<dbReference type="RefSeq" id="WP_170223073.1">
    <property type="nucleotide sequence ID" value="NZ_VCKY01000039.1"/>
</dbReference>